<name>A0A4Y8L5H6_9BACT</name>
<evidence type="ECO:0000256" key="1">
    <source>
        <dbReference type="ARBA" id="ARBA00004196"/>
    </source>
</evidence>
<organism evidence="7 8">
    <name type="scientific">Dysgonomonas capnocytophagoides</name>
    <dbReference type="NCBI Taxonomy" id="45254"/>
    <lineage>
        <taxon>Bacteria</taxon>
        <taxon>Pseudomonadati</taxon>
        <taxon>Bacteroidota</taxon>
        <taxon>Bacteroidia</taxon>
        <taxon>Bacteroidales</taxon>
        <taxon>Dysgonomonadaceae</taxon>
        <taxon>Dysgonomonas</taxon>
    </lineage>
</organism>
<comment type="caution">
    <text evidence="7">The sequence shown here is derived from an EMBL/GenBank/DDBJ whole genome shotgun (WGS) entry which is preliminary data.</text>
</comment>
<dbReference type="EMBL" id="SOML01000005">
    <property type="protein sequence ID" value="TFD96320.1"/>
    <property type="molecule type" value="Genomic_DNA"/>
</dbReference>
<dbReference type="PROSITE" id="PS51352">
    <property type="entry name" value="THIOREDOXIN_2"/>
    <property type="match status" value="1"/>
</dbReference>
<evidence type="ECO:0000256" key="3">
    <source>
        <dbReference type="ARBA" id="ARBA00023157"/>
    </source>
</evidence>
<proteinExistence type="predicted"/>
<evidence type="ECO:0000259" key="6">
    <source>
        <dbReference type="PROSITE" id="PS51352"/>
    </source>
</evidence>
<protein>
    <submittedName>
        <fullName evidence="7">AhpC/TSA family protein</fullName>
    </submittedName>
</protein>
<evidence type="ECO:0000313" key="8">
    <source>
        <dbReference type="Proteomes" id="UP000297861"/>
    </source>
</evidence>
<dbReference type="Pfam" id="PF00578">
    <property type="entry name" value="AhpC-TSA"/>
    <property type="match status" value="1"/>
</dbReference>
<dbReference type="RefSeq" id="WP_134436214.1">
    <property type="nucleotide sequence ID" value="NZ_SOML01000005.1"/>
</dbReference>
<gene>
    <name evidence="7" type="ORF">E2605_09105</name>
</gene>
<dbReference type="PANTHER" id="PTHR42852:SF6">
    <property type="entry name" value="THIOL:DISULFIDE INTERCHANGE PROTEIN DSBE"/>
    <property type="match status" value="1"/>
</dbReference>
<evidence type="ECO:0000256" key="5">
    <source>
        <dbReference type="SAM" id="SignalP"/>
    </source>
</evidence>
<dbReference type="GO" id="GO:0016209">
    <property type="term" value="F:antioxidant activity"/>
    <property type="evidence" value="ECO:0007669"/>
    <property type="project" value="InterPro"/>
</dbReference>
<dbReference type="Proteomes" id="UP000297861">
    <property type="component" value="Unassembled WGS sequence"/>
</dbReference>
<dbReference type="InterPro" id="IPR000866">
    <property type="entry name" value="AhpC/TSA"/>
</dbReference>
<dbReference type="Gene3D" id="3.40.30.10">
    <property type="entry name" value="Glutaredoxin"/>
    <property type="match status" value="1"/>
</dbReference>
<dbReference type="PROSITE" id="PS00194">
    <property type="entry name" value="THIOREDOXIN_1"/>
    <property type="match status" value="1"/>
</dbReference>
<evidence type="ECO:0000313" key="7">
    <source>
        <dbReference type="EMBL" id="TFD96320.1"/>
    </source>
</evidence>
<feature type="domain" description="Thioredoxin" evidence="6">
    <location>
        <begin position="188"/>
        <end position="327"/>
    </location>
</feature>
<keyword evidence="4" id="KW-0676">Redox-active center</keyword>
<dbReference type="InterPro" id="IPR036249">
    <property type="entry name" value="Thioredoxin-like_sf"/>
</dbReference>
<dbReference type="OrthoDB" id="9794348at2"/>
<dbReference type="InterPro" id="IPR025380">
    <property type="entry name" value="DUF4369"/>
</dbReference>
<dbReference type="GO" id="GO:0017004">
    <property type="term" value="P:cytochrome complex assembly"/>
    <property type="evidence" value="ECO:0007669"/>
    <property type="project" value="UniProtKB-KW"/>
</dbReference>
<sequence>MKYILSILLFSIVLSVNAQHSDNLKLTGSVDNVTKGKVYLQKFENKMFHVIDSAAISNGKFAFATSVQLPEIYGLTLDTNRGSLLVFLDDNAVSVKLDSASYYRNSVVSGSALQDLFVSYKKERHVKIDEFIKSHPKSLVAAYALYRDFSYRLSPEEIKSNIALLDPSLRETPYVKVLEELTKTLEIVSVGRKVPDFTVNDPEGNPVRLSDHLGKGYVLIDFWAAWCGPCRKENPHVVKAYNEYKDKGFDVFGVSLDRKKEAWITAIQKDGLVWTQVSDLKFWDSTPAKLYGIRAIPSNYLVDKDGVIVAKNLRGGDLEKVLADLLK</sequence>
<comment type="subcellular location">
    <subcellularLocation>
        <location evidence="1">Cell envelope</location>
    </subcellularLocation>
</comment>
<dbReference type="InterPro" id="IPR017937">
    <property type="entry name" value="Thioredoxin_CS"/>
</dbReference>
<dbReference type="InterPro" id="IPR050553">
    <property type="entry name" value="Thioredoxin_ResA/DsbE_sf"/>
</dbReference>
<keyword evidence="5" id="KW-0732">Signal</keyword>
<dbReference type="SUPFAM" id="SSF52833">
    <property type="entry name" value="Thioredoxin-like"/>
    <property type="match status" value="1"/>
</dbReference>
<keyword evidence="8" id="KW-1185">Reference proteome</keyword>
<dbReference type="GO" id="GO:0030313">
    <property type="term" value="C:cell envelope"/>
    <property type="evidence" value="ECO:0007669"/>
    <property type="project" value="UniProtKB-SubCell"/>
</dbReference>
<dbReference type="PANTHER" id="PTHR42852">
    <property type="entry name" value="THIOL:DISULFIDE INTERCHANGE PROTEIN DSBE"/>
    <property type="match status" value="1"/>
</dbReference>
<evidence type="ECO:0000256" key="4">
    <source>
        <dbReference type="ARBA" id="ARBA00023284"/>
    </source>
</evidence>
<dbReference type="CDD" id="cd02966">
    <property type="entry name" value="TlpA_like_family"/>
    <property type="match status" value="1"/>
</dbReference>
<feature type="signal peptide" evidence="5">
    <location>
        <begin position="1"/>
        <end position="20"/>
    </location>
</feature>
<evidence type="ECO:0000256" key="2">
    <source>
        <dbReference type="ARBA" id="ARBA00022748"/>
    </source>
</evidence>
<dbReference type="InterPro" id="IPR013766">
    <property type="entry name" value="Thioredoxin_domain"/>
</dbReference>
<dbReference type="AlphaFoldDB" id="A0A4Y8L5H6"/>
<keyword evidence="3" id="KW-1015">Disulfide bond</keyword>
<accession>A0A4Y8L5H6</accession>
<reference evidence="7 8" key="1">
    <citation type="submission" date="2019-03" db="EMBL/GenBank/DDBJ databases">
        <title>San Antonio Military Medical Center submission to MRSN (WRAIR), pending publication.</title>
        <authorList>
            <person name="Blyth D.M."/>
            <person name="Mccarthy S.L."/>
            <person name="Schall S.E."/>
            <person name="Stam J.A."/>
            <person name="Ong A.C."/>
            <person name="Mcgann P.T."/>
        </authorList>
    </citation>
    <scope>NUCLEOTIDE SEQUENCE [LARGE SCALE GENOMIC DNA]</scope>
    <source>
        <strain evidence="7 8">MRSN571793</strain>
    </source>
</reference>
<dbReference type="GO" id="GO:0016491">
    <property type="term" value="F:oxidoreductase activity"/>
    <property type="evidence" value="ECO:0007669"/>
    <property type="project" value="InterPro"/>
</dbReference>
<keyword evidence="2" id="KW-0201">Cytochrome c-type biogenesis</keyword>
<feature type="chain" id="PRO_5021451956" evidence="5">
    <location>
        <begin position="21"/>
        <end position="327"/>
    </location>
</feature>
<dbReference type="Pfam" id="PF14289">
    <property type="entry name" value="DUF4369"/>
    <property type="match status" value="1"/>
</dbReference>